<evidence type="ECO:0000313" key="17">
    <source>
        <dbReference type="EMBL" id="RVU37193.1"/>
    </source>
</evidence>
<evidence type="ECO:0000256" key="6">
    <source>
        <dbReference type="ARBA" id="ARBA00022695"/>
    </source>
</evidence>
<feature type="site" description="Substrate discrimination" evidence="15">
    <location>
        <position position="13"/>
    </location>
</feature>
<dbReference type="OrthoDB" id="9808813at2"/>
<dbReference type="Gene3D" id="3.30.1490.100">
    <property type="entry name" value="DNA polymerase, Y-family, little finger domain"/>
    <property type="match status" value="1"/>
</dbReference>
<dbReference type="GO" id="GO:0006281">
    <property type="term" value="P:DNA repair"/>
    <property type="evidence" value="ECO:0007669"/>
    <property type="project" value="UniProtKB-UniRule"/>
</dbReference>
<evidence type="ECO:0000256" key="10">
    <source>
        <dbReference type="ARBA" id="ARBA00022842"/>
    </source>
</evidence>
<comment type="catalytic activity">
    <reaction evidence="14 15">
        <text>DNA(n) + a 2'-deoxyribonucleoside 5'-triphosphate = DNA(n+1) + diphosphate</text>
        <dbReference type="Rhea" id="RHEA:22508"/>
        <dbReference type="Rhea" id="RHEA-COMP:17339"/>
        <dbReference type="Rhea" id="RHEA-COMP:17340"/>
        <dbReference type="ChEBI" id="CHEBI:33019"/>
        <dbReference type="ChEBI" id="CHEBI:61560"/>
        <dbReference type="ChEBI" id="CHEBI:173112"/>
        <dbReference type="EC" id="2.7.7.7"/>
    </reaction>
</comment>
<dbReference type="InterPro" id="IPR050116">
    <property type="entry name" value="DNA_polymerase-Y"/>
</dbReference>
<comment type="caution">
    <text evidence="17">The sequence shown here is derived from an EMBL/GenBank/DDBJ whole genome shotgun (WGS) entry which is preliminary data.</text>
</comment>
<dbReference type="GO" id="GO:0000287">
    <property type="term" value="F:magnesium ion binding"/>
    <property type="evidence" value="ECO:0007669"/>
    <property type="project" value="UniProtKB-UniRule"/>
</dbReference>
<dbReference type="Pfam" id="PF11798">
    <property type="entry name" value="IMS_HHH"/>
    <property type="match status" value="1"/>
</dbReference>
<keyword evidence="6 15" id="KW-0548">Nucleotidyltransferase</keyword>
<dbReference type="AlphaFoldDB" id="A0A437QRQ6"/>
<dbReference type="Gene3D" id="1.10.150.20">
    <property type="entry name" value="5' to 3' exonuclease, C-terminal subdomain"/>
    <property type="match status" value="1"/>
</dbReference>
<dbReference type="Gene3D" id="3.40.1170.60">
    <property type="match status" value="1"/>
</dbReference>
<protein>
    <recommendedName>
        <fullName evidence="15">DNA polymerase IV</fullName>
        <shortName evidence="15">Pol IV</shortName>
        <ecNumber evidence="15">2.7.7.7</ecNumber>
    </recommendedName>
</protein>
<feature type="active site" evidence="15">
    <location>
        <position position="104"/>
    </location>
</feature>
<comment type="subunit">
    <text evidence="15">Monomer.</text>
</comment>
<keyword evidence="4 15" id="KW-0963">Cytoplasm</keyword>
<dbReference type="GO" id="GO:0009432">
    <property type="term" value="P:SOS response"/>
    <property type="evidence" value="ECO:0007669"/>
    <property type="project" value="TreeGrafter"/>
</dbReference>
<dbReference type="PANTHER" id="PTHR11076">
    <property type="entry name" value="DNA REPAIR POLYMERASE UMUC / TRANSFERASE FAMILY MEMBER"/>
    <property type="match status" value="1"/>
</dbReference>
<sequence length="351" mass="39459">MRKIIHIDMDCFFAAVEMRDNPAYRDVPIAIGGSRSERGVISTCNYPARAFGVRSAMPTGQALKLCPQLVLIAGQMEKYKAASTEIQAIFHRYTALVEPLSLDEAYLDVSDCSMFSGSATLIAEDIRRTIYAETGLTASAGVAPNKFLAKIASDENKPNGLFVLPPQKVAAFVEKLPLRKIPGVGQKTSEKLAKLGLHLCRDIQHADLQLLIREFGSYAEVLIERSQGIDNRPVETERERKSIAVEHTFSTDLKLLSQGQQWLQELYTKLHHRVQRCQATDQIQKIGIKLKFQDFHQTTIERQHHELNFPMLEQLLDQAWQRGEGKAVRLVGIHVGLKNPQQQAQLGFSWD</sequence>
<evidence type="ECO:0000256" key="14">
    <source>
        <dbReference type="ARBA" id="ARBA00049244"/>
    </source>
</evidence>
<dbReference type="GO" id="GO:0006261">
    <property type="term" value="P:DNA-templated DNA replication"/>
    <property type="evidence" value="ECO:0007669"/>
    <property type="project" value="UniProtKB-UniRule"/>
</dbReference>
<evidence type="ECO:0000313" key="18">
    <source>
        <dbReference type="Proteomes" id="UP000283077"/>
    </source>
</evidence>
<feature type="binding site" evidence="15">
    <location>
        <position position="8"/>
    </location>
    <ligand>
        <name>Mg(2+)</name>
        <dbReference type="ChEBI" id="CHEBI:18420"/>
    </ligand>
</feature>
<evidence type="ECO:0000256" key="8">
    <source>
        <dbReference type="ARBA" id="ARBA00022723"/>
    </source>
</evidence>
<evidence type="ECO:0000259" key="16">
    <source>
        <dbReference type="PROSITE" id="PS50173"/>
    </source>
</evidence>
<comment type="function">
    <text evidence="15">Poorly processive, error-prone DNA polymerase involved in untargeted mutagenesis. Copies undamaged DNA at stalled replication forks, which arise in vivo from mismatched or misaligned primer ends. These misaligned primers can be extended by PolIV. Exhibits no 3'-5' exonuclease (proofreading) activity. May be involved in translesional synthesis, in conjunction with the beta clamp from PolIII.</text>
</comment>
<dbReference type="SUPFAM" id="SSF100879">
    <property type="entry name" value="Lesion bypass DNA polymerase (Y-family), little finger domain"/>
    <property type="match status" value="1"/>
</dbReference>
<dbReference type="EMBL" id="SACS01000011">
    <property type="protein sequence ID" value="RVU37193.1"/>
    <property type="molecule type" value="Genomic_DNA"/>
</dbReference>
<dbReference type="SUPFAM" id="SSF56672">
    <property type="entry name" value="DNA/RNA polymerases"/>
    <property type="match status" value="1"/>
</dbReference>
<dbReference type="PANTHER" id="PTHR11076:SF33">
    <property type="entry name" value="DNA POLYMERASE KAPPA"/>
    <property type="match status" value="1"/>
</dbReference>
<keyword evidence="18" id="KW-1185">Reference proteome</keyword>
<dbReference type="InterPro" id="IPR024728">
    <property type="entry name" value="PolY_HhH_motif"/>
</dbReference>
<dbReference type="HAMAP" id="MF_01113">
    <property type="entry name" value="DNApol_IV"/>
    <property type="match status" value="1"/>
</dbReference>
<keyword evidence="5 15" id="KW-0808">Transferase</keyword>
<keyword evidence="11 15" id="KW-0239">DNA-directed DNA polymerase</keyword>
<keyword evidence="9 15" id="KW-0227">DNA damage</keyword>
<dbReference type="EC" id="2.7.7.7" evidence="15"/>
<evidence type="ECO:0000256" key="2">
    <source>
        <dbReference type="ARBA" id="ARBA00010945"/>
    </source>
</evidence>
<dbReference type="GO" id="GO:0042276">
    <property type="term" value="P:error-prone translesion synthesis"/>
    <property type="evidence" value="ECO:0007669"/>
    <property type="project" value="TreeGrafter"/>
</dbReference>
<comment type="cofactor">
    <cofactor evidence="15">
        <name>Mg(2+)</name>
        <dbReference type="ChEBI" id="CHEBI:18420"/>
    </cofactor>
    <text evidence="15">Binds 2 magnesium ions per subunit.</text>
</comment>
<dbReference type="GO" id="GO:0005829">
    <property type="term" value="C:cytosol"/>
    <property type="evidence" value="ECO:0007669"/>
    <property type="project" value="TreeGrafter"/>
</dbReference>
<dbReference type="InterPro" id="IPR017961">
    <property type="entry name" value="DNA_pol_Y-fam_little_finger"/>
</dbReference>
<keyword evidence="8 15" id="KW-0479">Metal-binding</keyword>
<dbReference type="InterPro" id="IPR036775">
    <property type="entry name" value="DNA_pol_Y-fam_lit_finger_sf"/>
</dbReference>
<dbReference type="InterPro" id="IPR043502">
    <property type="entry name" value="DNA/RNA_pol_sf"/>
</dbReference>
<gene>
    <name evidence="15" type="primary">dinB</name>
    <name evidence="17" type="ORF">EOE67_11400</name>
</gene>
<evidence type="ECO:0000256" key="9">
    <source>
        <dbReference type="ARBA" id="ARBA00022763"/>
    </source>
</evidence>
<evidence type="ECO:0000256" key="15">
    <source>
        <dbReference type="HAMAP-Rule" id="MF_01113"/>
    </source>
</evidence>
<dbReference type="RefSeq" id="WP_127699205.1">
    <property type="nucleotide sequence ID" value="NZ_SACS01000011.1"/>
</dbReference>
<dbReference type="Proteomes" id="UP000283077">
    <property type="component" value="Unassembled WGS sequence"/>
</dbReference>
<evidence type="ECO:0000256" key="12">
    <source>
        <dbReference type="ARBA" id="ARBA00023125"/>
    </source>
</evidence>
<dbReference type="CDD" id="cd03586">
    <property type="entry name" value="PolY_Pol_IV_kappa"/>
    <property type="match status" value="1"/>
</dbReference>
<reference evidence="17 18" key="1">
    <citation type="submission" date="2019-01" db="EMBL/GenBank/DDBJ databases">
        <authorList>
            <person name="Chen W.-M."/>
        </authorList>
    </citation>
    <scope>NUCLEOTIDE SEQUENCE [LARGE SCALE GENOMIC DNA]</scope>
    <source>
        <strain evidence="17 18">KYPC3</strain>
    </source>
</reference>
<evidence type="ECO:0000256" key="5">
    <source>
        <dbReference type="ARBA" id="ARBA00022679"/>
    </source>
</evidence>
<evidence type="ECO:0000256" key="3">
    <source>
        <dbReference type="ARBA" id="ARBA00022457"/>
    </source>
</evidence>
<organism evidence="17 18">
    <name type="scientific">Rheinheimera riviphila</name>
    <dbReference type="NCBI Taxonomy" id="1834037"/>
    <lineage>
        <taxon>Bacteria</taxon>
        <taxon>Pseudomonadati</taxon>
        <taxon>Pseudomonadota</taxon>
        <taxon>Gammaproteobacteria</taxon>
        <taxon>Chromatiales</taxon>
        <taxon>Chromatiaceae</taxon>
        <taxon>Rheinheimera</taxon>
    </lineage>
</organism>
<evidence type="ECO:0000256" key="7">
    <source>
        <dbReference type="ARBA" id="ARBA00022705"/>
    </source>
</evidence>
<keyword evidence="13 15" id="KW-0234">DNA repair</keyword>
<dbReference type="InterPro" id="IPR001126">
    <property type="entry name" value="UmuC"/>
</dbReference>
<dbReference type="Pfam" id="PF00817">
    <property type="entry name" value="IMS"/>
    <property type="match status" value="1"/>
</dbReference>
<comment type="subcellular location">
    <subcellularLocation>
        <location evidence="1 15">Cytoplasm</location>
    </subcellularLocation>
</comment>
<dbReference type="InterPro" id="IPR022880">
    <property type="entry name" value="DNApol_IV"/>
</dbReference>
<keyword evidence="7 15" id="KW-0235">DNA replication</keyword>
<evidence type="ECO:0000256" key="1">
    <source>
        <dbReference type="ARBA" id="ARBA00004496"/>
    </source>
</evidence>
<evidence type="ECO:0000256" key="11">
    <source>
        <dbReference type="ARBA" id="ARBA00022932"/>
    </source>
</evidence>
<dbReference type="PROSITE" id="PS50173">
    <property type="entry name" value="UMUC"/>
    <property type="match status" value="1"/>
</dbReference>
<comment type="similarity">
    <text evidence="2 15">Belongs to the DNA polymerase type-Y family.</text>
</comment>
<feature type="domain" description="UmuC" evidence="16">
    <location>
        <begin position="4"/>
        <end position="185"/>
    </location>
</feature>
<dbReference type="NCBIfam" id="NF002677">
    <property type="entry name" value="PRK02406.1"/>
    <property type="match status" value="1"/>
</dbReference>
<keyword evidence="3 15" id="KW-0515">Mutator protein</keyword>
<evidence type="ECO:0000256" key="13">
    <source>
        <dbReference type="ARBA" id="ARBA00023204"/>
    </source>
</evidence>
<feature type="binding site" evidence="15">
    <location>
        <position position="103"/>
    </location>
    <ligand>
        <name>Mg(2+)</name>
        <dbReference type="ChEBI" id="CHEBI:18420"/>
    </ligand>
</feature>
<dbReference type="Gene3D" id="3.30.70.270">
    <property type="match status" value="1"/>
</dbReference>
<dbReference type="GO" id="GO:0003887">
    <property type="term" value="F:DNA-directed DNA polymerase activity"/>
    <property type="evidence" value="ECO:0007669"/>
    <property type="project" value="UniProtKB-UniRule"/>
</dbReference>
<dbReference type="FunFam" id="3.40.1170.60:FF:000001">
    <property type="entry name" value="DNA polymerase IV"/>
    <property type="match status" value="1"/>
</dbReference>
<evidence type="ECO:0000256" key="4">
    <source>
        <dbReference type="ARBA" id="ARBA00022490"/>
    </source>
</evidence>
<proteinExistence type="inferred from homology"/>
<accession>A0A437QRQ6</accession>
<dbReference type="GO" id="GO:0003684">
    <property type="term" value="F:damaged DNA binding"/>
    <property type="evidence" value="ECO:0007669"/>
    <property type="project" value="InterPro"/>
</dbReference>
<dbReference type="InterPro" id="IPR043128">
    <property type="entry name" value="Rev_trsase/Diguanyl_cyclase"/>
</dbReference>
<dbReference type="Pfam" id="PF11799">
    <property type="entry name" value="IMS_C"/>
    <property type="match status" value="1"/>
</dbReference>
<keyword evidence="10 15" id="KW-0460">Magnesium</keyword>
<keyword evidence="12 15" id="KW-0238">DNA-binding</keyword>
<name>A0A437QRQ6_9GAMM</name>